<organism evidence="1 2">
    <name type="scientific">Gigaspora margarita</name>
    <dbReference type="NCBI Taxonomy" id="4874"/>
    <lineage>
        <taxon>Eukaryota</taxon>
        <taxon>Fungi</taxon>
        <taxon>Fungi incertae sedis</taxon>
        <taxon>Mucoromycota</taxon>
        <taxon>Glomeromycotina</taxon>
        <taxon>Glomeromycetes</taxon>
        <taxon>Diversisporales</taxon>
        <taxon>Gigasporaceae</taxon>
        <taxon>Gigaspora</taxon>
    </lineage>
</organism>
<evidence type="ECO:0000313" key="1">
    <source>
        <dbReference type="EMBL" id="CAG8604610.1"/>
    </source>
</evidence>
<sequence>MPKKRNVKIDLNFLITSTTLRFVNLVSVSSQNKKRIQDEEGEDIPYLKRKKMKNLFSSQKSVEMNLDETFPLYPKLRCHIGAMKSDRELKAHRANHLVERSPLSVIDVPVVLALSARVFAIEITLFEESFYSKTQRRSIPKEKNVTTYITLLFNKRLQSYLSITSLAINIYSGIKIAQLTFR</sequence>
<keyword evidence="2" id="KW-1185">Reference proteome</keyword>
<comment type="caution">
    <text evidence="1">The sequence shown here is derived from an EMBL/GenBank/DDBJ whole genome shotgun (WGS) entry which is preliminary data.</text>
</comment>
<dbReference type="Proteomes" id="UP000789901">
    <property type="component" value="Unassembled WGS sequence"/>
</dbReference>
<dbReference type="EMBL" id="CAJVQB010003317">
    <property type="protein sequence ID" value="CAG8604610.1"/>
    <property type="molecule type" value="Genomic_DNA"/>
</dbReference>
<evidence type="ECO:0000313" key="2">
    <source>
        <dbReference type="Proteomes" id="UP000789901"/>
    </source>
</evidence>
<accession>A0ABN7UKB3</accession>
<name>A0ABN7UKB3_GIGMA</name>
<proteinExistence type="predicted"/>
<gene>
    <name evidence="1" type="ORF">GMARGA_LOCUS7054</name>
</gene>
<reference evidence="1 2" key="1">
    <citation type="submission" date="2021-06" db="EMBL/GenBank/DDBJ databases">
        <authorList>
            <person name="Kallberg Y."/>
            <person name="Tangrot J."/>
            <person name="Rosling A."/>
        </authorList>
    </citation>
    <scope>NUCLEOTIDE SEQUENCE [LARGE SCALE GENOMIC DNA]</scope>
    <source>
        <strain evidence="1 2">120-4 pot B 10/14</strain>
    </source>
</reference>
<protein>
    <submittedName>
        <fullName evidence="1">26050_t:CDS:1</fullName>
    </submittedName>
</protein>